<dbReference type="AlphaFoldDB" id="A0A4P9VYA8"/>
<dbReference type="PROSITE" id="PS50102">
    <property type="entry name" value="RRM"/>
    <property type="match status" value="3"/>
</dbReference>
<protein>
    <recommendedName>
        <fullName evidence="5">RRM domain-containing protein</fullName>
    </recommendedName>
</protein>
<feature type="region of interest" description="Disordered" evidence="4">
    <location>
        <begin position="314"/>
        <end position="341"/>
    </location>
</feature>
<feature type="domain" description="RRM" evidence="5">
    <location>
        <begin position="240"/>
        <end position="315"/>
    </location>
</feature>
<evidence type="ECO:0000259" key="5">
    <source>
        <dbReference type="PROSITE" id="PS50102"/>
    </source>
</evidence>
<organism evidence="6 7">
    <name type="scientific">Blyttiomyces helicus</name>
    <dbReference type="NCBI Taxonomy" id="388810"/>
    <lineage>
        <taxon>Eukaryota</taxon>
        <taxon>Fungi</taxon>
        <taxon>Fungi incertae sedis</taxon>
        <taxon>Chytridiomycota</taxon>
        <taxon>Chytridiomycota incertae sedis</taxon>
        <taxon>Chytridiomycetes</taxon>
        <taxon>Chytridiomycetes incertae sedis</taxon>
        <taxon>Blyttiomyces</taxon>
    </lineage>
</organism>
<dbReference type="PANTHER" id="PTHR23236">
    <property type="entry name" value="EUKARYOTIC TRANSLATION INITIATION FACTOR 4B/4H"/>
    <property type="match status" value="1"/>
</dbReference>
<keyword evidence="1" id="KW-0677">Repeat</keyword>
<evidence type="ECO:0000256" key="4">
    <source>
        <dbReference type="SAM" id="MobiDB-lite"/>
    </source>
</evidence>
<dbReference type="Proteomes" id="UP000269721">
    <property type="component" value="Unassembled WGS sequence"/>
</dbReference>
<keyword evidence="2 3" id="KW-0694">RNA-binding</keyword>
<feature type="domain" description="RRM" evidence="5">
    <location>
        <begin position="70"/>
        <end position="145"/>
    </location>
</feature>
<evidence type="ECO:0000256" key="1">
    <source>
        <dbReference type="ARBA" id="ARBA00022737"/>
    </source>
</evidence>
<dbReference type="OrthoDB" id="360390at2759"/>
<evidence type="ECO:0000256" key="3">
    <source>
        <dbReference type="PROSITE-ProRule" id="PRU00176"/>
    </source>
</evidence>
<dbReference type="InterPro" id="IPR035979">
    <property type="entry name" value="RBD_domain_sf"/>
</dbReference>
<dbReference type="InterPro" id="IPR012677">
    <property type="entry name" value="Nucleotide-bd_a/b_plait_sf"/>
</dbReference>
<proteinExistence type="predicted"/>
<dbReference type="Gene3D" id="3.30.70.330">
    <property type="match status" value="3"/>
</dbReference>
<sequence>EAAVQAEIDAQNQLAIEAAEAAKKMKEEEKRRKYDKKRGHEADHSDAHPADAPKADLSTFHVLDKKLAGNMIYVTGLSSRASDDGVEQLFGKFGTIVDVILQPNQISGELEAIIEYDSADPVRKVASRTDLTLDSVPLTVVRCRPSGNLWNFSAHEEKDTLFVRNVYGISKKALREAFGKYGTVKEVRFRGRNDCAYVQFEDEASAAKGLALHKTTIEDKVLEVLISDPSRALPKTADPCEIFVTNLPLSIMKEDVEGFFSKIGKINQVRLLVKKEKPTGTAFVVFEEEGAAKEALTLNGTKFEGRALVVSVPDPNFRSNQATRGGARGGRVRGGGERGGQ</sequence>
<dbReference type="SMART" id="SM00360">
    <property type="entry name" value="RRM"/>
    <property type="match status" value="3"/>
</dbReference>
<dbReference type="InterPro" id="IPR000504">
    <property type="entry name" value="RRM_dom"/>
</dbReference>
<feature type="non-terminal residue" evidence="6">
    <location>
        <position position="1"/>
    </location>
</feature>
<evidence type="ECO:0000313" key="6">
    <source>
        <dbReference type="EMBL" id="RKO83300.1"/>
    </source>
</evidence>
<accession>A0A4P9VYA8</accession>
<dbReference type="GO" id="GO:0003723">
    <property type="term" value="F:RNA binding"/>
    <property type="evidence" value="ECO:0007669"/>
    <property type="project" value="UniProtKB-UniRule"/>
</dbReference>
<evidence type="ECO:0000313" key="7">
    <source>
        <dbReference type="Proteomes" id="UP000269721"/>
    </source>
</evidence>
<name>A0A4P9VYA8_9FUNG</name>
<keyword evidence="7" id="KW-1185">Reference proteome</keyword>
<dbReference type="CDD" id="cd00590">
    <property type="entry name" value="RRM_SF"/>
    <property type="match status" value="1"/>
</dbReference>
<evidence type="ECO:0000256" key="2">
    <source>
        <dbReference type="ARBA" id="ARBA00022884"/>
    </source>
</evidence>
<dbReference type="EMBL" id="ML001405">
    <property type="protein sequence ID" value="RKO83300.1"/>
    <property type="molecule type" value="Genomic_DNA"/>
</dbReference>
<dbReference type="Pfam" id="PF00076">
    <property type="entry name" value="RRM_1"/>
    <property type="match status" value="3"/>
</dbReference>
<feature type="domain" description="RRM" evidence="5">
    <location>
        <begin position="159"/>
        <end position="229"/>
    </location>
</feature>
<dbReference type="SUPFAM" id="SSF54928">
    <property type="entry name" value="RNA-binding domain, RBD"/>
    <property type="match status" value="3"/>
</dbReference>
<dbReference type="PANTHER" id="PTHR23236:SF119">
    <property type="entry name" value="NUCLEAR RNA-BINDING PROTEIN SART-3"/>
    <property type="match status" value="1"/>
</dbReference>
<gene>
    <name evidence="6" type="ORF">BDK51DRAFT_30630</name>
</gene>
<reference evidence="7" key="1">
    <citation type="journal article" date="2018" name="Nat. Microbiol.">
        <title>Leveraging single-cell genomics to expand the fungal tree of life.</title>
        <authorList>
            <person name="Ahrendt S.R."/>
            <person name="Quandt C.A."/>
            <person name="Ciobanu D."/>
            <person name="Clum A."/>
            <person name="Salamov A."/>
            <person name="Andreopoulos B."/>
            <person name="Cheng J.F."/>
            <person name="Woyke T."/>
            <person name="Pelin A."/>
            <person name="Henrissat B."/>
            <person name="Reynolds N.K."/>
            <person name="Benny G.L."/>
            <person name="Smith M.E."/>
            <person name="James T.Y."/>
            <person name="Grigoriev I.V."/>
        </authorList>
    </citation>
    <scope>NUCLEOTIDE SEQUENCE [LARGE SCALE GENOMIC DNA]</scope>
</reference>
<feature type="region of interest" description="Disordered" evidence="4">
    <location>
        <begin position="21"/>
        <end position="53"/>
    </location>
</feature>